<evidence type="ECO:0000313" key="4">
    <source>
        <dbReference type="Proteomes" id="UP000243887"/>
    </source>
</evidence>
<dbReference type="SMART" id="SM00060">
    <property type="entry name" value="FN3"/>
    <property type="match status" value="4"/>
</dbReference>
<dbReference type="Proteomes" id="UP000243887">
    <property type="component" value="Unassembled WGS sequence"/>
</dbReference>
<feature type="domain" description="Fibronectin type-III" evidence="2">
    <location>
        <begin position="239"/>
        <end position="341"/>
    </location>
</feature>
<dbReference type="CDD" id="cd00063">
    <property type="entry name" value="FN3"/>
    <property type="match status" value="2"/>
</dbReference>
<protein>
    <submittedName>
        <fullName evidence="3">Cleaved Adhesin Domain</fullName>
    </submittedName>
</protein>
<dbReference type="PROSITE" id="PS50853">
    <property type="entry name" value="FN3"/>
    <property type="match status" value="3"/>
</dbReference>
<feature type="signal peptide" evidence="1">
    <location>
        <begin position="1"/>
        <end position="25"/>
    </location>
</feature>
<dbReference type="STRING" id="1150112.SAMN04487893_104164"/>
<keyword evidence="1" id="KW-0732">Signal</keyword>
<dbReference type="NCBIfam" id="NF038133">
    <property type="entry name" value="choice_anch_L"/>
    <property type="match status" value="1"/>
</dbReference>
<dbReference type="InterPro" id="IPR011628">
    <property type="entry name" value="Cleaved_adhesin"/>
</dbReference>
<evidence type="ECO:0000256" key="1">
    <source>
        <dbReference type="SAM" id="SignalP"/>
    </source>
</evidence>
<accession>A0A1I3PK90</accession>
<dbReference type="Gene3D" id="2.60.40.10">
    <property type="entry name" value="Immunoglobulins"/>
    <property type="match status" value="4"/>
</dbReference>
<dbReference type="InterPro" id="IPR049804">
    <property type="entry name" value="Choice_anch_L"/>
</dbReference>
<sequence length="1953" mass="217595">MKIYIWFQLSLTVLLLFMLTASTHAFSKASSVDSSNWQSDSYSPQLYLLPYFSFGELVVEDSKTVLSADCSITTFPFIESFNSNSTTKNCWTILDVDNDGAYSNWLKGMENVWSSVKTEYFEPDGAMRFVGGWANHDDWLISPTFTLNGGNYALTYYYKVDDIVINEFEVLLSTSGISPADFKNTLVAKAFYKNKEYVKKTVNISGYTGDINIAWHVTTQDETYIYLDLVSLVEVDCIAPSDDVLISNIKKNEATFKWNDSNNKQWETYVKEFDGITGDPVGSGTLRNSNSATITSTNGTSTVPAAPLKPNTEYEFYVRSSCNGGKNSPWIGPIKFTTLCDEMTIPFWEGFNDEKSLSPSPTIDCWRIVDNNGDSTGYANLWRAFGSGAFEGGGAMNINGIDTTNDDWLISPTFNLDATKSYRLKYHYKTNTSDDNEFEVLLSKNGIDISNFKQTVLPKKIYKNGGYVQEITFIQNVGGLVNLAWHVTSDGNTNVFLDNVFLEEVVGCPEPLKLGAKDEGKTKATIYWTDDFNKGKWEYSVRKTGSGAPSGIGVSTDLKEAVVTVDGLGKNLLPNTEYEFYVRADCGDGSFSVWSGPFKFRTLCDVIDLPLWEGFNYNSNTIYCWEFLDENKDGTTAGGKWKTQVSNAFEGGTCMYFNVNDYSNIIQTNDYLISPTFVFKPNTMYRLRYHYRTDAFANFSNFEVVASNKGVNAADFDFTIIADSTYKTAVYQEKRVFIEGLSGDVNIAWHTKGTGSKVIYIDNVFVEEVLTCPEPLNGLVKDIEANKATIEWSDEFGATDWEYYVQEEGLGTPKSKGTATTSKVNVVSKLQSGTALNSNSDYEFYVRTICADGGYSIWLGPYLFTTECDLYDIPFWEGFNKDSNVVRCWVVKDENKDASTYNGIWKLDDFKPFEGNQMMHFVGLSNNDDWLITPTFNLDGGKYVLKYHYKTESKENTEFEVLLSNGGLDVSKFTKEVVAKKVYKNDNFIEEVVYIDGVVGDVNIGWHVTGKGRNVIDLDNISLRKVENCEQPYHVEIVGQTTTSLDVEWQQDGGSTSWEVIVVDYGNDETSTPIKKETVTGSSKVTISGLPAGRAVSVFVRVLCGDGKTYSDWSSPANGGLSISNNDCSNALNIPVNSGTDCVKTLPVSNIGATFSNAVKSPCFRSNEELDRDMWFEFTATSVNHLFSIQNIKMLNDDTFQSMSMAVYSQNCAVISMPSTQPFLCRSLQDDFSFRQLLPDLVPGQKYYVRLEMPKDVVLFEICISSTDAEYLIVDEDKYTAEELVKDILIQSQCDVVSNVKYQAGDGTGTINTLAYFNRGNSDFPFEEGLVLSTNSIDQITGPYKGFGEFKERIPFWDGDAELNRVIDDLGGSGFGKKKAIAVLEFDFIPINDSIKFEYLFASDSYHKKCNGSCKNAGALFAAWLTDLETDEGRNLALVSGTNDAISSSTVRNIKKSGVIGCSSVNPEFYDKHYDNYQDNPLEAAINYAGLLKPMSSDFVAVTPGKKYRIKLAIADFCNFLEDASSVFFNVGSFNLGRVDLGADMLVETENALCHDETRIIKTGIKATEYLKVDFEWSKDGVVIPGENGSELEISDSGTYDVRVSYPELKCETYGSVKAEVYPLISTVVPQPKAISICKNSLESLIVDLSTVELDMFAKVGSDNYTTSYHATLDDAKLNVNPMDTDFVVEVFGATYQFFIRVVDVKTGCTEVFSMYLRPQVGELPVERESVSVCASYVFPALEVNQHYYTESGAKGIEYKAGDVLDIPGRHLIYVLQRNGEDGCYEESSFVVSVTEGVVADVFEDLVLRCSVHDLKPLSKNNKYFTEPGGKGDELVVGSYIIKDQVIYIYASSEDGLCVDESSYSVSYEECPIQKGISPNGDGLNDSFDLSNHGVEDLKIFNRYGSEVYSYGFGYTNQWMGQNKNGKLLPDGTYYYVVISRGVTRTGWIQINK</sequence>
<dbReference type="RefSeq" id="WP_090678453.1">
    <property type="nucleotide sequence ID" value="NZ_FORU01000004.1"/>
</dbReference>
<feature type="chain" id="PRO_5017273919" evidence="1">
    <location>
        <begin position="26"/>
        <end position="1953"/>
    </location>
</feature>
<organism evidence="3 4">
    <name type="scientific">Myroides guanonis</name>
    <dbReference type="NCBI Taxonomy" id="1150112"/>
    <lineage>
        <taxon>Bacteria</taxon>
        <taxon>Pseudomonadati</taxon>
        <taxon>Bacteroidota</taxon>
        <taxon>Flavobacteriia</taxon>
        <taxon>Flavobacteriales</taxon>
        <taxon>Flavobacteriaceae</taxon>
        <taxon>Myroides</taxon>
    </lineage>
</organism>
<dbReference type="InterPro" id="IPR003961">
    <property type="entry name" value="FN3_dom"/>
</dbReference>
<reference evidence="4" key="1">
    <citation type="submission" date="2016-10" db="EMBL/GenBank/DDBJ databases">
        <authorList>
            <person name="Varghese N."/>
            <person name="Submissions S."/>
        </authorList>
    </citation>
    <scope>NUCLEOTIDE SEQUENCE [LARGE SCALE GENOMIC DNA]</scope>
    <source>
        <strain evidence="4">DSM 26542</strain>
    </source>
</reference>
<dbReference type="InterPro" id="IPR036116">
    <property type="entry name" value="FN3_sf"/>
</dbReference>
<dbReference type="EMBL" id="FORU01000004">
    <property type="protein sequence ID" value="SFJ21912.1"/>
    <property type="molecule type" value="Genomic_DNA"/>
</dbReference>
<dbReference type="InterPro" id="IPR013783">
    <property type="entry name" value="Ig-like_fold"/>
</dbReference>
<gene>
    <name evidence="3" type="ORF">SAMN04487893_104164</name>
</gene>
<dbReference type="OrthoDB" id="9765926at2"/>
<dbReference type="NCBIfam" id="NF038128">
    <property type="entry name" value="choice_anch_J"/>
    <property type="match status" value="4"/>
</dbReference>
<evidence type="ECO:0000259" key="2">
    <source>
        <dbReference type="PROSITE" id="PS50853"/>
    </source>
</evidence>
<evidence type="ECO:0000313" key="3">
    <source>
        <dbReference type="EMBL" id="SFJ21912.1"/>
    </source>
</evidence>
<proteinExistence type="predicted"/>
<feature type="domain" description="Fibronectin type-III" evidence="2">
    <location>
        <begin position="1031"/>
        <end position="1124"/>
    </location>
</feature>
<dbReference type="Pfam" id="PF13585">
    <property type="entry name" value="CHU_C"/>
    <property type="match status" value="1"/>
</dbReference>
<name>A0A1I3PK90_9FLAO</name>
<keyword evidence="4" id="KW-1185">Reference proteome</keyword>
<feature type="domain" description="Fibronectin type-III" evidence="2">
    <location>
        <begin position="508"/>
        <end position="605"/>
    </location>
</feature>
<dbReference type="Pfam" id="PF07675">
    <property type="entry name" value="Cleaved_Adhesin"/>
    <property type="match status" value="4"/>
</dbReference>
<dbReference type="SUPFAM" id="SSF49265">
    <property type="entry name" value="Fibronectin type III"/>
    <property type="match status" value="3"/>
</dbReference>
<dbReference type="Gene3D" id="2.60.120.200">
    <property type="match status" value="4"/>
</dbReference>